<proteinExistence type="inferred from homology"/>
<gene>
    <name evidence="10" type="ORF">ACFQ4B_14270</name>
</gene>
<dbReference type="Pfam" id="PF00749">
    <property type="entry name" value="tRNA-synt_1c"/>
    <property type="match status" value="1"/>
</dbReference>
<dbReference type="PANTHER" id="PTHR43311:SF2">
    <property type="entry name" value="GLUTAMATE--TRNA LIGASE, MITOCHONDRIAL-RELATED"/>
    <property type="match status" value="1"/>
</dbReference>
<comment type="similarity">
    <text evidence="1">Belongs to the class-I aminoacyl-tRNA synthetase family. Glutamate--tRNA ligase type 1 subfamily.</text>
</comment>
<dbReference type="Pfam" id="PF19269">
    <property type="entry name" value="Anticodon_2"/>
    <property type="match status" value="1"/>
</dbReference>
<keyword evidence="3 7" id="KW-0547">Nucleotide-binding</keyword>
<feature type="domain" description="Aminoacyl-tRNA synthetase class I anticodon-binding" evidence="9">
    <location>
        <begin position="252"/>
        <end position="288"/>
    </location>
</feature>
<dbReference type="EMBL" id="JBHTLU010000015">
    <property type="protein sequence ID" value="MFD1221287.1"/>
    <property type="molecule type" value="Genomic_DNA"/>
</dbReference>
<comment type="caution">
    <text evidence="10">The sequence shown here is derived from an EMBL/GenBank/DDBJ whole genome shotgun (WGS) entry which is preliminary data.</text>
</comment>
<dbReference type="Gene3D" id="1.10.10.350">
    <property type="match status" value="1"/>
</dbReference>
<dbReference type="RefSeq" id="WP_345589901.1">
    <property type="nucleotide sequence ID" value="NZ_BAABJG010000021.1"/>
</dbReference>
<dbReference type="GO" id="GO:0016874">
    <property type="term" value="F:ligase activity"/>
    <property type="evidence" value="ECO:0007669"/>
    <property type="project" value="UniProtKB-KW"/>
</dbReference>
<keyword evidence="11" id="KW-1185">Reference proteome</keyword>
<evidence type="ECO:0000256" key="4">
    <source>
        <dbReference type="ARBA" id="ARBA00022840"/>
    </source>
</evidence>
<reference evidence="11" key="1">
    <citation type="journal article" date="2019" name="Int. J. Syst. Evol. Microbiol.">
        <title>The Global Catalogue of Microorganisms (GCM) 10K type strain sequencing project: providing services to taxonomists for standard genome sequencing and annotation.</title>
        <authorList>
            <consortium name="The Broad Institute Genomics Platform"/>
            <consortium name="The Broad Institute Genome Sequencing Center for Infectious Disease"/>
            <person name="Wu L."/>
            <person name="Ma J."/>
        </authorList>
    </citation>
    <scope>NUCLEOTIDE SEQUENCE [LARGE SCALE GENOMIC DNA]</scope>
    <source>
        <strain evidence="11">CCUG 53270</strain>
    </source>
</reference>
<evidence type="ECO:0000256" key="2">
    <source>
        <dbReference type="ARBA" id="ARBA00022598"/>
    </source>
</evidence>
<feature type="domain" description="Glutamyl/glutaminyl-tRNA synthetase class Ib catalytic" evidence="8">
    <location>
        <begin position="35"/>
        <end position="212"/>
    </location>
</feature>
<dbReference type="InterPro" id="IPR008925">
    <property type="entry name" value="aa_tRNA-synth_I_cd-bd_sf"/>
</dbReference>
<evidence type="ECO:0000259" key="8">
    <source>
        <dbReference type="Pfam" id="PF00749"/>
    </source>
</evidence>
<dbReference type="Proteomes" id="UP001597180">
    <property type="component" value="Unassembled WGS sequence"/>
</dbReference>
<dbReference type="InterPro" id="IPR014729">
    <property type="entry name" value="Rossmann-like_a/b/a_fold"/>
</dbReference>
<sequence>MQQSQLSALLFPHVHLKPQDIIDRYDRRKLQPEAMVTRFAPSPTGFLTIGGLYATFISERLAHQSGGVFYLRIEDTDKKREVEGSLERIIEALDYFGIRYDEGVTASGEEMGEYGPYRQSARAELYQVFIKDLVERDLAYPCFCDAAALQDIRNTQQSRNEMTGYYGKWAVHRGFTPEQVKEELSKGRPFVIRLKSPGSFDRIIRYTDLALYNPGDEREAWFGKMKRVAEQYGFAQDAKTYKKQPGCFKGHVGDVAMVLRLAMTHRTQTPDLYDIMQVMGEDRVRRRFSFFANEDGNE</sequence>
<evidence type="ECO:0000313" key="10">
    <source>
        <dbReference type="EMBL" id="MFD1221287.1"/>
    </source>
</evidence>
<dbReference type="Gene3D" id="3.40.50.620">
    <property type="entry name" value="HUPs"/>
    <property type="match status" value="1"/>
</dbReference>
<evidence type="ECO:0000256" key="1">
    <source>
        <dbReference type="ARBA" id="ARBA00007894"/>
    </source>
</evidence>
<dbReference type="InterPro" id="IPR045462">
    <property type="entry name" value="aa-tRNA-synth_I_cd-bd"/>
</dbReference>
<keyword evidence="5 7" id="KW-0648">Protein biosynthesis</keyword>
<accession>A0ABW3ULG4</accession>
<dbReference type="SUPFAM" id="SSF48163">
    <property type="entry name" value="An anticodon-binding domain of class I aminoacyl-tRNA synthetases"/>
    <property type="match status" value="1"/>
</dbReference>
<evidence type="ECO:0000256" key="5">
    <source>
        <dbReference type="ARBA" id="ARBA00022917"/>
    </source>
</evidence>
<dbReference type="InterPro" id="IPR020058">
    <property type="entry name" value="Glu/Gln-tRNA-synth_Ib_cat-dom"/>
</dbReference>
<name>A0ABW3ULG4_9BACL</name>
<evidence type="ECO:0000313" key="11">
    <source>
        <dbReference type="Proteomes" id="UP001597180"/>
    </source>
</evidence>
<dbReference type="SUPFAM" id="SSF52374">
    <property type="entry name" value="Nucleotidylyl transferase"/>
    <property type="match status" value="1"/>
</dbReference>
<organism evidence="10 11">
    <name type="scientific">Paenibacillus vulneris</name>
    <dbReference type="NCBI Taxonomy" id="1133364"/>
    <lineage>
        <taxon>Bacteria</taxon>
        <taxon>Bacillati</taxon>
        <taxon>Bacillota</taxon>
        <taxon>Bacilli</taxon>
        <taxon>Bacillales</taxon>
        <taxon>Paenibacillaceae</taxon>
        <taxon>Paenibacillus</taxon>
    </lineage>
</organism>
<evidence type="ECO:0000256" key="6">
    <source>
        <dbReference type="ARBA" id="ARBA00023146"/>
    </source>
</evidence>
<dbReference type="InterPro" id="IPR000924">
    <property type="entry name" value="Glu/Gln-tRNA-synth"/>
</dbReference>
<evidence type="ECO:0000256" key="7">
    <source>
        <dbReference type="RuleBase" id="RU363037"/>
    </source>
</evidence>
<dbReference type="PANTHER" id="PTHR43311">
    <property type="entry name" value="GLUTAMATE--TRNA LIGASE"/>
    <property type="match status" value="1"/>
</dbReference>
<keyword evidence="6 7" id="KW-0030">Aminoacyl-tRNA synthetase</keyword>
<keyword evidence="4 7" id="KW-0067">ATP-binding</keyword>
<evidence type="ECO:0000256" key="3">
    <source>
        <dbReference type="ARBA" id="ARBA00022741"/>
    </source>
</evidence>
<keyword evidence="2 7" id="KW-0436">Ligase</keyword>
<dbReference type="PRINTS" id="PR00987">
    <property type="entry name" value="TRNASYNTHGLU"/>
</dbReference>
<dbReference type="InterPro" id="IPR020751">
    <property type="entry name" value="aa-tRNA-synth_I_codon-bd_sub2"/>
</dbReference>
<protein>
    <submittedName>
        <fullName evidence="10">Glutamate--tRNA ligase family protein</fullName>
    </submittedName>
</protein>
<dbReference type="InterPro" id="IPR049940">
    <property type="entry name" value="GluQ/Sye"/>
</dbReference>
<evidence type="ECO:0000259" key="9">
    <source>
        <dbReference type="Pfam" id="PF19269"/>
    </source>
</evidence>